<feature type="signal peptide" evidence="1">
    <location>
        <begin position="1"/>
        <end position="27"/>
    </location>
</feature>
<organism evidence="2">
    <name type="scientific">Oryza barthii</name>
    <dbReference type="NCBI Taxonomy" id="65489"/>
    <lineage>
        <taxon>Eukaryota</taxon>
        <taxon>Viridiplantae</taxon>
        <taxon>Streptophyta</taxon>
        <taxon>Embryophyta</taxon>
        <taxon>Tracheophyta</taxon>
        <taxon>Spermatophyta</taxon>
        <taxon>Magnoliopsida</taxon>
        <taxon>Liliopsida</taxon>
        <taxon>Poales</taxon>
        <taxon>Poaceae</taxon>
        <taxon>BOP clade</taxon>
        <taxon>Oryzoideae</taxon>
        <taxon>Oryzeae</taxon>
        <taxon>Oryzinae</taxon>
        <taxon>Oryza</taxon>
    </lineage>
</organism>
<protein>
    <recommendedName>
        <fullName evidence="4">DUF834 domain-containing protein</fullName>
    </recommendedName>
</protein>
<dbReference type="PaxDb" id="65489-OBART06G00500.1"/>
<dbReference type="HOGENOM" id="CLU_1818795_0_0_1"/>
<dbReference type="Gramene" id="OBART06G00500.1">
    <property type="protein sequence ID" value="OBART06G00500.1"/>
    <property type="gene ID" value="OBART06G00500"/>
</dbReference>
<reference evidence="2" key="1">
    <citation type="journal article" date="2009" name="Rice">
        <title>De Novo Next Generation Sequencing of Plant Genomes.</title>
        <authorList>
            <person name="Rounsley S."/>
            <person name="Marri P.R."/>
            <person name="Yu Y."/>
            <person name="He R."/>
            <person name="Sisneros N."/>
            <person name="Goicoechea J.L."/>
            <person name="Lee S.J."/>
            <person name="Angelova A."/>
            <person name="Kudrna D."/>
            <person name="Luo M."/>
            <person name="Affourtit J."/>
            <person name="Desany B."/>
            <person name="Knight J."/>
            <person name="Niazi F."/>
            <person name="Egholm M."/>
            <person name="Wing R.A."/>
        </authorList>
    </citation>
    <scope>NUCLEOTIDE SEQUENCE [LARGE SCALE GENOMIC DNA]</scope>
    <source>
        <strain evidence="2">cv. IRGC 105608</strain>
    </source>
</reference>
<evidence type="ECO:0008006" key="4">
    <source>
        <dbReference type="Google" id="ProtNLM"/>
    </source>
</evidence>
<dbReference type="Proteomes" id="UP000026960">
    <property type="component" value="Chromosome 6"/>
</dbReference>
<evidence type="ECO:0000256" key="1">
    <source>
        <dbReference type="SAM" id="SignalP"/>
    </source>
</evidence>
<name>A0A0D3GBW4_9ORYZ</name>
<dbReference type="EnsemblPlants" id="OBART06G00500.1">
    <property type="protein sequence ID" value="OBART06G00500.1"/>
    <property type="gene ID" value="OBART06G00500"/>
</dbReference>
<keyword evidence="1" id="KW-0732">Signal</keyword>
<keyword evidence="3" id="KW-1185">Reference proteome</keyword>
<sequence length="142" mass="15204">MDGLQQIKVLNPKIKLVLVLLISTGASVDEAGGVEEVGRKAELGEEEVLVGGVFDAASDEVEVEVEEASEADGAGGDGRRVRQQLAVLHWVEHQVVVINSLALAMAAPSWRVVMGEGFLDVLRTALLLRHWRSVLGAGPHHK</sequence>
<reference evidence="2" key="2">
    <citation type="submission" date="2015-03" db="UniProtKB">
        <authorList>
            <consortium name="EnsemblPlants"/>
        </authorList>
    </citation>
    <scope>IDENTIFICATION</scope>
</reference>
<dbReference type="AlphaFoldDB" id="A0A0D3GBW4"/>
<evidence type="ECO:0000313" key="2">
    <source>
        <dbReference type="EnsemblPlants" id="OBART06G00500.1"/>
    </source>
</evidence>
<evidence type="ECO:0000313" key="3">
    <source>
        <dbReference type="Proteomes" id="UP000026960"/>
    </source>
</evidence>
<proteinExistence type="predicted"/>
<accession>A0A0D3GBW4</accession>
<feature type="chain" id="PRO_5002262409" description="DUF834 domain-containing protein" evidence="1">
    <location>
        <begin position="28"/>
        <end position="142"/>
    </location>
</feature>